<gene>
    <name evidence="4" type="ORF">BED41_11640</name>
</gene>
<protein>
    <recommendedName>
        <fullName evidence="3">NADH:flavin oxidoreductase/NADH oxidase N-terminal domain-containing protein</fullName>
    </recommendedName>
</protein>
<dbReference type="GO" id="GO:0016491">
    <property type="term" value="F:oxidoreductase activity"/>
    <property type="evidence" value="ECO:0007669"/>
    <property type="project" value="UniProtKB-KW"/>
</dbReference>
<dbReference type="OrthoDB" id="9772736at2"/>
<dbReference type="Gene3D" id="3.20.20.70">
    <property type="entry name" value="Aldolase class I"/>
    <property type="match status" value="1"/>
</dbReference>
<dbReference type="GeneID" id="83058498"/>
<dbReference type="InterPro" id="IPR013785">
    <property type="entry name" value="Aldolase_TIM"/>
</dbReference>
<sequence length="339" mass="35812">MLFDIFEIREKRLQNRLCAAPLASLSGSADGLPTERSLEVYGKIAASGVALVNVEHHAVNSTGRVRPEQFLADSGEAAAAHAKIAGLIKNGGKISVAQISHGGANISSDGIFGLEGFRCLSPSGVRVGKVWEKLSAEPEKLSLPEIKKIVEDFAAAAERLVRTAGYDGVMIHAAHGYLAGQFLSPLTNLRDDAYGGTEYRRARFLYEITDAVRRTLPDAVVSVRLGAADTLPDEKPHGLAVEDTVPVARELAALGVDLISVSGNLCGYGMDRTNGSYFAPYAAAIREAVGGKVPVECTGGIRGIKSAEKLLGDGCCDLIGVGRPLVADAGFLDKWRDVI</sequence>
<dbReference type="InterPro" id="IPR051799">
    <property type="entry name" value="NADH_flavin_oxidoreductase"/>
</dbReference>
<evidence type="ECO:0000313" key="4">
    <source>
        <dbReference type="EMBL" id="ANZ45670.1"/>
    </source>
</evidence>
<dbReference type="PANTHER" id="PTHR43656">
    <property type="entry name" value="BINDING OXIDOREDUCTASE, PUTATIVE (AFU_ORTHOLOGUE AFUA_2G08260)-RELATED"/>
    <property type="match status" value="1"/>
</dbReference>
<proteinExistence type="predicted"/>
<dbReference type="AlphaFoldDB" id="A0A1B2I6S6"/>
<dbReference type="GO" id="GO:0010181">
    <property type="term" value="F:FMN binding"/>
    <property type="evidence" value="ECO:0007669"/>
    <property type="project" value="InterPro"/>
</dbReference>
<dbReference type="InterPro" id="IPR001155">
    <property type="entry name" value="OxRdtase_FMN_N"/>
</dbReference>
<keyword evidence="5" id="KW-1185">Reference proteome</keyword>
<dbReference type="CDD" id="cd02803">
    <property type="entry name" value="OYE_like_FMN_family"/>
    <property type="match status" value="1"/>
</dbReference>
<dbReference type="KEGG" id="cpor:BED41_11640"/>
<feature type="domain" description="NADH:flavin oxidoreductase/NADH oxidase N-terminal" evidence="3">
    <location>
        <begin position="2"/>
        <end position="334"/>
    </location>
</feature>
<dbReference type="RefSeq" id="WP_066746414.1">
    <property type="nucleotide sequence ID" value="NZ_CP016757.1"/>
</dbReference>
<evidence type="ECO:0000313" key="5">
    <source>
        <dbReference type="Proteomes" id="UP000093044"/>
    </source>
</evidence>
<keyword evidence="1" id="KW-0285">Flavoprotein</keyword>
<reference evidence="4" key="1">
    <citation type="submission" date="2016-08" db="EMBL/GenBank/DDBJ databases">
        <title>Complete genome of Cloacibacillus porcorum.</title>
        <authorList>
            <person name="Looft T."/>
            <person name="Bayles D.O."/>
            <person name="Alt D.P."/>
        </authorList>
    </citation>
    <scope>NUCLEOTIDE SEQUENCE [LARGE SCALE GENOMIC DNA]</scope>
    <source>
        <strain evidence="4">CL-84</strain>
    </source>
</reference>
<dbReference type="Pfam" id="PF00724">
    <property type="entry name" value="Oxidored_FMN"/>
    <property type="match status" value="1"/>
</dbReference>
<evidence type="ECO:0000256" key="1">
    <source>
        <dbReference type="ARBA" id="ARBA00022630"/>
    </source>
</evidence>
<organism evidence="4 5">
    <name type="scientific">Cloacibacillus porcorum</name>
    <dbReference type="NCBI Taxonomy" id="1197717"/>
    <lineage>
        <taxon>Bacteria</taxon>
        <taxon>Thermotogati</taxon>
        <taxon>Synergistota</taxon>
        <taxon>Synergistia</taxon>
        <taxon>Synergistales</taxon>
        <taxon>Synergistaceae</taxon>
        <taxon>Cloacibacillus</taxon>
    </lineage>
</organism>
<accession>A0A1B2I6S6</accession>
<dbReference type="SUPFAM" id="SSF51395">
    <property type="entry name" value="FMN-linked oxidoreductases"/>
    <property type="match status" value="1"/>
</dbReference>
<evidence type="ECO:0000259" key="3">
    <source>
        <dbReference type="Pfam" id="PF00724"/>
    </source>
</evidence>
<keyword evidence="2" id="KW-0560">Oxidoreductase</keyword>
<dbReference type="EMBL" id="CP016757">
    <property type="protein sequence ID" value="ANZ45670.1"/>
    <property type="molecule type" value="Genomic_DNA"/>
</dbReference>
<name>A0A1B2I6S6_9BACT</name>
<dbReference type="PANTHER" id="PTHR43656:SF2">
    <property type="entry name" value="BINDING OXIDOREDUCTASE, PUTATIVE (AFU_ORTHOLOGUE AFUA_2G08260)-RELATED"/>
    <property type="match status" value="1"/>
</dbReference>
<evidence type="ECO:0000256" key="2">
    <source>
        <dbReference type="ARBA" id="ARBA00023002"/>
    </source>
</evidence>
<dbReference type="STRING" id="1197717.BED41_11640"/>
<dbReference type="Proteomes" id="UP000093044">
    <property type="component" value="Chromosome"/>
</dbReference>